<comment type="caution">
    <text evidence="1">The sequence shown here is derived from an EMBL/GenBank/DDBJ whole genome shotgun (WGS) entry which is preliminary data.</text>
</comment>
<dbReference type="EMBL" id="CM047586">
    <property type="protein sequence ID" value="KAI9908986.1"/>
    <property type="molecule type" value="Genomic_DNA"/>
</dbReference>
<sequence>MQRKMDEIDKNKELAHQRGEAAVKKAEEARRRAEELNLKAKYARGGETRFGDLAAVCPATVAQILKTSIVFIHA</sequence>
<dbReference type="Proteomes" id="UP001163321">
    <property type="component" value="Chromosome 7"/>
</dbReference>
<organism evidence="1 2">
    <name type="scientific">Peronosclerospora sorghi</name>
    <dbReference type="NCBI Taxonomy" id="230839"/>
    <lineage>
        <taxon>Eukaryota</taxon>
        <taxon>Sar</taxon>
        <taxon>Stramenopiles</taxon>
        <taxon>Oomycota</taxon>
        <taxon>Peronosporomycetes</taxon>
        <taxon>Peronosporales</taxon>
        <taxon>Peronosporaceae</taxon>
        <taxon>Peronosclerospora</taxon>
    </lineage>
</organism>
<reference evidence="1 2" key="1">
    <citation type="journal article" date="2022" name="bioRxiv">
        <title>The genome of the oomycete Peronosclerospora sorghi, a cosmopolitan pathogen of maize and sorghum, is inflated with dispersed pseudogenes.</title>
        <authorList>
            <person name="Fletcher K."/>
            <person name="Martin F."/>
            <person name="Isakeit T."/>
            <person name="Cavanaugh K."/>
            <person name="Magill C."/>
            <person name="Michelmore R."/>
        </authorList>
    </citation>
    <scope>NUCLEOTIDE SEQUENCE [LARGE SCALE GENOMIC DNA]</scope>
    <source>
        <strain evidence="1">P6</strain>
    </source>
</reference>
<gene>
    <name evidence="1" type="ORF">PsorP6_015059</name>
</gene>
<name>A0ACC0VTA3_9STRA</name>
<protein>
    <submittedName>
        <fullName evidence="1">Uncharacterized protein</fullName>
    </submittedName>
</protein>
<evidence type="ECO:0000313" key="1">
    <source>
        <dbReference type="EMBL" id="KAI9908986.1"/>
    </source>
</evidence>
<accession>A0ACC0VTA3</accession>
<evidence type="ECO:0000313" key="2">
    <source>
        <dbReference type="Proteomes" id="UP001163321"/>
    </source>
</evidence>
<proteinExistence type="predicted"/>
<keyword evidence="2" id="KW-1185">Reference proteome</keyword>